<keyword evidence="7 14" id="KW-0720">Serine protease</keyword>
<comment type="caution">
    <text evidence="19">The sequence shown here is derived from an EMBL/GenBank/DDBJ whole genome shotgun (WGS) entry which is preliminary data.</text>
</comment>
<evidence type="ECO:0000256" key="6">
    <source>
        <dbReference type="ARBA" id="ARBA00022801"/>
    </source>
</evidence>
<name>A0A9P8VXN8_9HYPO</name>
<dbReference type="CDD" id="cd04059">
    <property type="entry name" value="Peptidases_S8_Protein_convertases_Kexins_Furin-like"/>
    <property type="match status" value="1"/>
</dbReference>
<feature type="active site" description="Charge relay system" evidence="13 14">
    <location>
        <position position="229"/>
    </location>
</feature>
<organism evidence="19 20">
    <name type="scientific">Thelonectria olida</name>
    <dbReference type="NCBI Taxonomy" id="1576542"/>
    <lineage>
        <taxon>Eukaryota</taxon>
        <taxon>Fungi</taxon>
        <taxon>Dikarya</taxon>
        <taxon>Ascomycota</taxon>
        <taxon>Pezizomycotina</taxon>
        <taxon>Sordariomycetes</taxon>
        <taxon>Hypocreomycetidae</taxon>
        <taxon>Hypocreales</taxon>
        <taxon>Nectriaceae</taxon>
        <taxon>Thelonectria</taxon>
    </lineage>
</organism>
<evidence type="ECO:0000256" key="16">
    <source>
        <dbReference type="SAM" id="Phobius"/>
    </source>
</evidence>
<dbReference type="InterPro" id="IPR034182">
    <property type="entry name" value="Kexin/furin"/>
</dbReference>
<dbReference type="InterPro" id="IPR022398">
    <property type="entry name" value="Peptidase_S8_His-AS"/>
</dbReference>
<dbReference type="OrthoDB" id="300641at2759"/>
<dbReference type="Pfam" id="PF01483">
    <property type="entry name" value="P_proprotein"/>
    <property type="match status" value="1"/>
</dbReference>
<feature type="compositionally biased region" description="Polar residues" evidence="15">
    <location>
        <begin position="671"/>
        <end position="682"/>
    </location>
</feature>
<feature type="active site" description="Charge relay system" evidence="13 14">
    <location>
        <position position="191"/>
    </location>
</feature>
<keyword evidence="20" id="KW-1185">Reference proteome</keyword>
<feature type="transmembrane region" description="Helical" evidence="16">
    <location>
        <begin position="712"/>
        <end position="734"/>
    </location>
</feature>
<evidence type="ECO:0000256" key="3">
    <source>
        <dbReference type="ARBA" id="ARBA00022670"/>
    </source>
</evidence>
<dbReference type="PANTHER" id="PTHR42884">
    <property type="entry name" value="PROPROTEIN CONVERTASE SUBTILISIN/KEXIN-RELATED"/>
    <property type="match status" value="1"/>
</dbReference>
<dbReference type="GO" id="GO:0005802">
    <property type="term" value="C:trans-Golgi network"/>
    <property type="evidence" value="ECO:0007669"/>
    <property type="project" value="TreeGrafter"/>
</dbReference>
<evidence type="ECO:0000256" key="1">
    <source>
        <dbReference type="ARBA" id="ARBA00004370"/>
    </source>
</evidence>
<reference evidence="19 20" key="1">
    <citation type="journal article" date="2021" name="Nat. Commun.">
        <title>Genetic determinants of endophytism in the Arabidopsis root mycobiome.</title>
        <authorList>
            <person name="Mesny F."/>
            <person name="Miyauchi S."/>
            <person name="Thiergart T."/>
            <person name="Pickel B."/>
            <person name="Atanasova L."/>
            <person name="Karlsson M."/>
            <person name="Huettel B."/>
            <person name="Barry K.W."/>
            <person name="Haridas S."/>
            <person name="Chen C."/>
            <person name="Bauer D."/>
            <person name="Andreopoulos W."/>
            <person name="Pangilinan J."/>
            <person name="LaButti K."/>
            <person name="Riley R."/>
            <person name="Lipzen A."/>
            <person name="Clum A."/>
            <person name="Drula E."/>
            <person name="Henrissat B."/>
            <person name="Kohler A."/>
            <person name="Grigoriev I.V."/>
            <person name="Martin F.M."/>
            <person name="Hacquard S."/>
        </authorList>
    </citation>
    <scope>NUCLEOTIDE SEQUENCE [LARGE SCALE GENOMIC DNA]</scope>
    <source>
        <strain evidence="19 20">MPI-CAGE-CH-0241</strain>
    </source>
</reference>
<feature type="domain" description="P/Homo B" evidence="18">
    <location>
        <begin position="477"/>
        <end position="612"/>
    </location>
</feature>
<proteinExistence type="inferred from homology"/>
<evidence type="ECO:0000313" key="19">
    <source>
        <dbReference type="EMBL" id="KAH6884515.1"/>
    </source>
</evidence>
<sequence length="835" mass="91638">MKISTLLSLAGLAVCSHGSQIARDYSKNDYYVLHLDRSTTPEQVASRLGLRHEGQLGELDDHHVFRSTKTDADIVKTEIRERKRRKRDLGGSDPLDAVLLATKQKPRMHLEKRVIPPRPDGQGHSLRRRDAPQDAAIAKQAELMKELDITDPIFTEQWHLFNSVEIGHDVNVTGLWLEGITGKNATVAIVDDGLDMNSRDLKPNYFAEGSWDFNDHDPKPAPELSDDRHGTRCAGEVAAARNDVCGVGVAYDSKIAGIRILSKAISDADEADAMIYKYQDTQIYSCSWGPSDDGRTMEAPGVLIRRAMLQAVQKGRGGLGSIYVFASGNGAANGDNCNFDGYTNSIYSITVGAVDHTGQHPYYSEHCSAQLVVTYSSGNGDAIHTTDVGENSCYSNHGGTSAAAPLAAGIFALVMQVRPDLSWRDLQYLAMDTAVPVDDGEAEWQNTTIGKKFSHTFGYGKIDSYALVEKAKTWEKVKPQAWYYSPWVHVKKAIPQDNKGVAVSIEVTKDMLKDANLARVEHVTVTMNVEHTRRGDLSVDLISPDNVVSHIAVTRQLDSDSSGYVDWTFMSVAHWGESGVGKWTVIVRDTEKNEFKGKFIDWHLKLWGESIDADKATLLPMPSENDDDDHDLIQTTTLPASTTTLTGGAAPTKVQGNPSDHPERPTKNPAKPSNTETSSPSGTSEAQQETSSASSNWVSWLPSLGASKKAQIWIYGAIGLIVAFCCGLGIYLFIARRRRLNNSRDNYEFELIDEEEAEGLNAGEKAARARRKRGGELYDAFAEGSDDEQFETYRDGRGGSREGLAGDTAEQYVVGEESDDDDDEKGASRPLSGRR</sequence>
<evidence type="ECO:0000256" key="15">
    <source>
        <dbReference type="SAM" id="MobiDB-lite"/>
    </source>
</evidence>
<evidence type="ECO:0000256" key="10">
    <source>
        <dbReference type="ARBA" id="ARBA00023136"/>
    </source>
</evidence>
<dbReference type="PANTHER" id="PTHR42884:SF14">
    <property type="entry name" value="NEUROENDOCRINE CONVERTASE 1"/>
    <property type="match status" value="1"/>
</dbReference>
<gene>
    <name evidence="19" type="ORF">B0T10DRAFT_409913</name>
</gene>
<keyword evidence="12" id="KW-0325">Glycoprotein</keyword>
<keyword evidence="6 14" id="KW-0378">Hydrolase</keyword>
<dbReference type="Pfam" id="PF00082">
    <property type="entry name" value="Peptidase_S8"/>
    <property type="match status" value="1"/>
</dbReference>
<comment type="similarity">
    <text evidence="2">Belongs to the peptidase S8 family. Furin subfamily.</text>
</comment>
<evidence type="ECO:0000256" key="14">
    <source>
        <dbReference type="PROSITE-ProRule" id="PRU01240"/>
    </source>
</evidence>
<accession>A0A9P8VXN8</accession>
<evidence type="ECO:0000256" key="12">
    <source>
        <dbReference type="ARBA" id="ARBA00023180"/>
    </source>
</evidence>
<dbReference type="InterPro" id="IPR002884">
    <property type="entry name" value="P_dom"/>
</dbReference>
<dbReference type="SUPFAM" id="SSF52743">
    <property type="entry name" value="Subtilisin-like"/>
    <property type="match status" value="1"/>
</dbReference>
<dbReference type="PRINTS" id="PR00723">
    <property type="entry name" value="SUBTILISIN"/>
</dbReference>
<keyword evidence="10 16" id="KW-0472">Membrane</keyword>
<dbReference type="GO" id="GO:0004252">
    <property type="term" value="F:serine-type endopeptidase activity"/>
    <property type="evidence" value="ECO:0007669"/>
    <property type="project" value="UniProtKB-UniRule"/>
</dbReference>
<keyword evidence="5 17" id="KW-0732">Signal</keyword>
<feature type="compositionally biased region" description="Basic and acidic residues" evidence="15">
    <location>
        <begin position="791"/>
        <end position="800"/>
    </location>
</feature>
<evidence type="ECO:0000256" key="13">
    <source>
        <dbReference type="PIRSR" id="PIRSR615500-1"/>
    </source>
</evidence>
<dbReference type="GO" id="GO:0016485">
    <property type="term" value="P:protein processing"/>
    <property type="evidence" value="ECO:0007669"/>
    <property type="project" value="TreeGrafter"/>
</dbReference>
<feature type="compositionally biased region" description="Low complexity" evidence="15">
    <location>
        <begin position="638"/>
        <end position="652"/>
    </location>
</feature>
<evidence type="ECO:0000259" key="18">
    <source>
        <dbReference type="PROSITE" id="PS51829"/>
    </source>
</evidence>
<evidence type="ECO:0000313" key="20">
    <source>
        <dbReference type="Proteomes" id="UP000777438"/>
    </source>
</evidence>
<dbReference type="PROSITE" id="PS00138">
    <property type="entry name" value="SUBTILASE_SER"/>
    <property type="match status" value="1"/>
</dbReference>
<dbReference type="InterPro" id="IPR008979">
    <property type="entry name" value="Galactose-bd-like_sf"/>
</dbReference>
<dbReference type="InterPro" id="IPR015500">
    <property type="entry name" value="Peptidase_S8_subtilisin-rel"/>
</dbReference>
<dbReference type="Gene3D" id="2.60.120.260">
    <property type="entry name" value="Galactose-binding domain-like"/>
    <property type="match status" value="1"/>
</dbReference>
<evidence type="ECO:0000256" key="2">
    <source>
        <dbReference type="ARBA" id="ARBA00005325"/>
    </source>
</evidence>
<keyword evidence="4 16" id="KW-0812">Transmembrane</keyword>
<dbReference type="GO" id="GO:0000139">
    <property type="term" value="C:Golgi membrane"/>
    <property type="evidence" value="ECO:0007669"/>
    <property type="project" value="TreeGrafter"/>
</dbReference>
<evidence type="ECO:0000256" key="11">
    <source>
        <dbReference type="ARBA" id="ARBA00023145"/>
    </source>
</evidence>
<keyword evidence="8" id="KW-0106">Calcium</keyword>
<feature type="region of interest" description="Disordered" evidence="15">
    <location>
        <begin position="786"/>
        <end position="835"/>
    </location>
</feature>
<protein>
    <submittedName>
        <fullName evidence="19">Peptidase S8/S53 domain-containing protein</fullName>
    </submittedName>
</protein>
<dbReference type="Gene3D" id="3.40.50.200">
    <property type="entry name" value="Peptidase S8/S53 domain"/>
    <property type="match status" value="1"/>
</dbReference>
<dbReference type="InterPro" id="IPR000209">
    <property type="entry name" value="Peptidase_S8/S53_dom"/>
</dbReference>
<dbReference type="InterPro" id="IPR023828">
    <property type="entry name" value="Peptidase_S8_Ser-AS"/>
</dbReference>
<evidence type="ECO:0000256" key="7">
    <source>
        <dbReference type="ARBA" id="ARBA00022825"/>
    </source>
</evidence>
<dbReference type="AlphaFoldDB" id="A0A9P8VXN8"/>
<feature type="signal peptide" evidence="17">
    <location>
        <begin position="1"/>
        <end position="18"/>
    </location>
</feature>
<evidence type="ECO:0000256" key="17">
    <source>
        <dbReference type="SAM" id="SignalP"/>
    </source>
</evidence>
<keyword evidence="9 16" id="KW-1133">Transmembrane helix</keyword>
<dbReference type="EMBL" id="JAGPYM010000020">
    <property type="protein sequence ID" value="KAH6884515.1"/>
    <property type="molecule type" value="Genomic_DNA"/>
</dbReference>
<dbReference type="PROSITE" id="PS00136">
    <property type="entry name" value="SUBTILASE_ASP"/>
    <property type="match status" value="1"/>
</dbReference>
<feature type="chain" id="PRO_5040286330" evidence="17">
    <location>
        <begin position="19"/>
        <end position="835"/>
    </location>
</feature>
<evidence type="ECO:0000256" key="9">
    <source>
        <dbReference type="ARBA" id="ARBA00022989"/>
    </source>
</evidence>
<dbReference type="Proteomes" id="UP000777438">
    <property type="component" value="Unassembled WGS sequence"/>
</dbReference>
<evidence type="ECO:0000256" key="4">
    <source>
        <dbReference type="ARBA" id="ARBA00022692"/>
    </source>
</evidence>
<comment type="subcellular location">
    <subcellularLocation>
        <location evidence="1">Membrane</location>
    </subcellularLocation>
</comment>
<dbReference type="PROSITE" id="PS51892">
    <property type="entry name" value="SUBTILASE"/>
    <property type="match status" value="1"/>
</dbReference>
<dbReference type="PROSITE" id="PS51829">
    <property type="entry name" value="P_HOMO_B"/>
    <property type="match status" value="1"/>
</dbReference>
<keyword evidence="3 14" id="KW-0645">Protease</keyword>
<keyword evidence="11" id="KW-0865">Zymogen</keyword>
<evidence type="ECO:0000256" key="5">
    <source>
        <dbReference type="ARBA" id="ARBA00022729"/>
    </source>
</evidence>
<feature type="active site" description="Charge relay system" evidence="13 14">
    <location>
        <position position="401"/>
    </location>
</feature>
<dbReference type="InterPro" id="IPR023827">
    <property type="entry name" value="Peptidase_S8_Asp-AS"/>
</dbReference>
<feature type="region of interest" description="Disordered" evidence="15">
    <location>
        <begin position="638"/>
        <end position="691"/>
    </location>
</feature>
<dbReference type="PROSITE" id="PS00137">
    <property type="entry name" value="SUBTILASE_HIS"/>
    <property type="match status" value="1"/>
</dbReference>
<dbReference type="InterPro" id="IPR036852">
    <property type="entry name" value="Peptidase_S8/S53_dom_sf"/>
</dbReference>
<dbReference type="FunFam" id="2.60.120.260:FF:000026">
    <property type="entry name" value="proprotein convertase subtilisin/kexin type 7"/>
    <property type="match status" value="1"/>
</dbReference>
<dbReference type="FunFam" id="3.40.50.200:FF:000005">
    <property type="entry name" value="Proprotein convertase subtilisin/kexin type 7"/>
    <property type="match status" value="1"/>
</dbReference>
<dbReference type="GO" id="GO:0007323">
    <property type="term" value="P:peptide pheromone maturation"/>
    <property type="evidence" value="ECO:0007669"/>
    <property type="project" value="UniProtKB-ARBA"/>
</dbReference>
<dbReference type="SUPFAM" id="SSF49785">
    <property type="entry name" value="Galactose-binding domain-like"/>
    <property type="match status" value="1"/>
</dbReference>
<evidence type="ECO:0000256" key="8">
    <source>
        <dbReference type="ARBA" id="ARBA00022837"/>
    </source>
</evidence>